<proteinExistence type="predicted"/>
<accession>W2Y633</accession>
<organism evidence="1 2">
    <name type="scientific">Phytophthora nicotianae P10297</name>
    <dbReference type="NCBI Taxonomy" id="1317064"/>
    <lineage>
        <taxon>Eukaryota</taxon>
        <taxon>Sar</taxon>
        <taxon>Stramenopiles</taxon>
        <taxon>Oomycota</taxon>
        <taxon>Peronosporomycetes</taxon>
        <taxon>Peronosporales</taxon>
        <taxon>Peronosporaceae</taxon>
        <taxon>Phytophthora</taxon>
    </lineage>
</organism>
<dbReference type="AlphaFoldDB" id="W2Y633"/>
<evidence type="ECO:0008006" key="3">
    <source>
        <dbReference type="Google" id="ProtNLM"/>
    </source>
</evidence>
<name>W2Y633_PHYNI</name>
<gene>
    <name evidence="1" type="ORF">F442_20567</name>
</gene>
<sequence>MQDGNTVQLLSVAGKVLTCPELNRVTMVESVVKQALKPGRIRMGMARQLFFFGLSEADMPILRQVQWHYTKKTLYRNDDHDEIQGQIDKLAYGPEERQNAVHDPGTFVFRMEIAFKLNQVAYPVIVCGVSDRCRSFHLLALFITSQRSESLYVKALSSLCKVFIAGTGQQLLAKYVMDNTEVEQPNAVNQGFGVDSDYTYLMCLYRVMTKVHEKLKGIPDSLCEVWSLISTTSFRVFKGSV</sequence>
<dbReference type="EMBL" id="ANIY01004285">
    <property type="protein sequence ID" value="ETP30456.1"/>
    <property type="molecule type" value="Genomic_DNA"/>
</dbReference>
<dbReference type="Proteomes" id="UP000018948">
    <property type="component" value="Unassembled WGS sequence"/>
</dbReference>
<evidence type="ECO:0000313" key="1">
    <source>
        <dbReference type="EMBL" id="ETP30456.1"/>
    </source>
</evidence>
<protein>
    <recommendedName>
        <fullName evidence="3">MULE transposase domain-containing protein</fullName>
    </recommendedName>
</protein>
<reference evidence="1 2" key="1">
    <citation type="submission" date="2013-11" db="EMBL/GenBank/DDBJ databases">
        <title>The Genome Sequence of Phytophthora parasitica P10297.</title>
        <authorList>
            <consortium name="The Broad Institute Genomics Platform"/>
            <person name="Russ C."/>
            <person name="Tyler B."/>
            <person name="Panabieres F."/>
            <person name="Shan W."/>
            <person name="Tripathy S."/>
            <person name="Grunwald N."/>
            <person name="Machado M."/>
            <person name="Johnson C.S."/>
            <person name="Walker B."/>
            <person name="Young S.K."/>
            <person name="Zeng Q."/>
            <person name="Gargeya S."/>
            <person name="Fitzgerald M."/>
            <person name="Haas B."/>
            <person name="Abouelleil A."/>
            <person name="Allen A.W."/>
            <person name="Alvarado L."/>
            <person name="Arachchi H.M."/>
            <person name="Berlin A.M."/>
            <person name="Chapman S.B."/>
            <person name="Gainer-Dewar J."/>
            <person name="Goldberg J."/>
            <person name="Griggs A."/>
            <person name="Gujja S."/>
            <person name="Hansen M."/>
            <person name="Howarth C."/>
            <person name="Imamovic A."/>
            <person name="Ireland A."/>
            <person name="Larimer J."/>
            <person name="McCowan C."/>
            <person name="Murphy C."/>
            <person name="Pearson M."/>
            <person name="Poon T.W."/>
            <person name="Priest M."/>
            <person name="Roberts A."/>
            <person name="Saif S."/>
            <person name="Shea T."/>
            <person name="Sisk P."/>
            <person name="Sykes S."/>
            <person name="Wortman J."/>
            <person name="Nusbaum C."/>
            <person name="Birren B."/>
        </authorList>
    </citation>
    <scope>NUCLEOTIDE SEQUENCE [LARGE SCALE GENOMIC DNA]</scope>
    <source>
        <strain evidence="1 2">P10297</strain>
    </source>
</reference>
<evidence type="ECO:0000313" key="2">
    <source>
        <dbReference type="Proteomes" id="UP000018948"/>
    </source>
</evidence>
<comment type="caution">
    <text evidence="1">The sequence shown here is derived from an EMBL/GenBank/DDBJ whole genome shotgun (WGS) entry which is preliminary data.</text>
</comment>